<dbReference type="Pfam" id="PF13517">
    <property type="entry name" value="FG-GAP_3"/>
    <property type="match status" value="1"/>
</dbReference>
<sequence length="1239" mass="134480">MLKKYLLTIVQMLAVTAVLFGGVNQGWTAPTTSPGMQPDYYETPNWAYSPALRKFVDGLPKLYATGSVLADADNNLGQYLPVADPDITSYPGSDYYEIELVQYREQMHSDLPPLVLANGSKMDPGTTGGTLMRGYRQTNTADTNLLEPHYLGPIIIATKDRPVRVKFTNALDPNSRLFIPVDTTLMGSGTYEINYNPETNAPITLTSGSFSDNRATLHLHGGRSPWISDGTPHQWITPVGDTSGYPKGSSVAYVPDMWYDASGTKITEATYPGSNCAGQTTCAVAGATNNPGPGSQTFYWTNQQSSRLMFYHDHASGITRLNVYVGEAAGYVVTDSAEATLVGNGAIPPAADTIPLVVQDKTFVDDTTIAATDPTWAWGSEPFTGTAGVDPMTPVKGDFWWPHVYMPAQNPYNPDFSGINAMGRWHYGPWFWPPTPECGSSAQAVPPYCISLGAVPNTYYGGANPNQPPEIPGTPDPSWGAGAFLDTPVINGTAFPTLNVDPKAYRFKVLNASHDRFFNLQLYLAANKADPNTAAEIAAGGTPNFSTSTDATELTEVVMVPASSTTGFPASWPTDGREGGVPSPLYRGPAMIQIGSEGGFLPAPVVLYNHPISYNLDVTMFNVGNVLPLAQGGGTLILGPAERADVIIDFSKYAGKTLILYNDAPTAYPALDPHYDYYTGAPNRTDMGGAPAIPAGVGPNIRTIMQITVNAGADSTALVDDYNTTTLTNLQTAFKATGLGGGNVFAGSQEPVIVGQGEYNLAYNKTFPVTWPYWGVSRISDNSISFMKTDGTYVNNYSMKPKAIHDEMGGTFDEYGRMSAKLGLEVPFSNAAISTFALQNYDDPPTEIVAKDEVQIWKFTHNGVDTHPIHFHLFEVQLINRVGWDGFIRKPDANELGWKETVRMSPLEDTIVALRPVRPRVPFAIPESIRPLNPARPINIGDTEGFSQIDPLTGAALATPTVNVMHNFGHEYVFHCHILSHEENDMMRPLVLNPNAKTEILWRNNGSGLNAVWYMDGVTIKSAVSLDSVPDLTWKIVGVGDFNSDGKPDILWRNTTSGLNAVWYMNGLSIISAVYLDSVPDLTWTIVGVGDFNSDGKPDILWRNTTSGLNAVWYMNGLSIISAVYLDSVPDLTWTIVGVGDFNSDGKPDILWRNTTSGLNVVWYMEGATITSGGNLDSLTDMTWSIVATGDFNSDIYTDILWRNNISGENKVWYMNGYTKIGEESLLAVADNTWKIVGK</sequence>
<gene>
    <name evidence="4" type="ORF">N47_G34570</name>
</gene>
<dbReference type="SUPFAM" id="SSF69318">
    <property type="entry name" value="Integrin alpha N-terminal domain"/>
    <property type="match status" value="1"/>
</dbReference>
<accession>E1YC39</accession>
<dbReference type="Gene3D" id="2.130.10.130">
    <property type="entry name" value="Integrin alpha, N-terminal"/>
    <property type="match status" value="1"/>
</dbReference>
<dbReference type="Gene3D" id="2.60.40.420">
    <property type="entry name" value="Cupredoxins - blue copper proteins"/>
    <property type="match status" value="3"/>
</dbReference>
<dbReference type="GO" id="GO:0016491">
    <property type="term" value="F:oxidoreductase activity"/>
    <property type="evidence" value="ECO:0007669"/>
    <property type="project" value="InterPro"/>
</dbReference>
<organism evidence="4">
    <name type="scientific">uncultured Desulfobacterium sp</name>
    <dbReference type="NCBI Taxonomy" id="201089"/>
    <lineage>
        <taxon>Bacteria</taxon>
        <taxon>Pseudomonadati</taxon>
        <taxon>Thermodesulfobacteriota</taxon>
        <taxon>Desulfobacteria</taxon>
        <taxon>Desulfobacterales</taxon>
        <taxon>Desulfobacteriaceae</taxon>
        <taxon>Desulfobacterium</taxon>
        <taxon>environmental samples</taxon>
    </lineage>
</organism>
<keyword evidence="1 2" id="KW-0732">Signal</keyword>
<dbReference type="PANTHER" id="PTHR46580">
    <property type="entry name" value="SENSOR KINASE-RELATED"/>
    <property type="match status" value="1"/>
</dbReference>
<evidence type="ECO:0000259" key="3">
    <source>
        <dbReference type="Pfam" id="PF07731"/>
    </source>
</evidence>
<dbReference type="AlphaFoldDB" id="E1YC39"/>
<reference evidence="4" key="1">
    <citation type="journal article" date="2011" name="Environ. Microbiol.">
        <title>Genomic insights into the metabolic potential of the polycyclic aromatic hydrocarbon degrading sulfate-reducing Deltaproteobacterium N47.</title>
        <authorList>
            <person name="Bergmann F."/>
            <person name="Selesi D."/>
            <person name="Weinmaier T."/>
            <person name="Tischler P."/>
            <person name="Rattei T."/>
            <person name="Meckenstock R.U."/>
        </authorList>
    </citation>
    <scope>NUCLEOTIDE SEQUENCE</scope>
</reference>
<dbReference type="InterPro" id="IPR008972">
    <property type="entry name" value="Cupredoxin"/>
</dbReference>
<feature type="chain" id="PRO_5003155026" description="Plastocyanin-like domain-containing protein" evidence="2">
    <location>
        <begin position="21"/>
        <end position="1239"/>
    </location>
</feature>
<evidence type="ECO:0000256" key="2">
    <source>
        <dbReference type="SAM" id="SignalP"/>
    </source>
</evidence>
<proteinExistence type="predicted"/>
<dbReference type="Pfam" id="PF07731">
    <property type="entry name" value="Cu-oxidase_2"/>
    <property type="match status" value="1"/>
</dbReference>
<dbReference type="EMBL" id="FR695868">
    <property type="protein sequence ID" value="CBX28133.1"/>
    <property type="molecule type" value="Genomic_DNA"/>
</dbReference>
<feature type="signal peptide" evidence="2">
    <location>
        <begin position="1"/>
        <end position="20"/>
    </location>
</feature>
<dbReference type="GO" id="GO:0005507">
    <property type="term" value="F:copper ion binding"/>
    <property type="evidence" value="ECO:0007669"/>
    <property type="project" value="InterPro"/>
</dbReference>
<dbReference type="Pfam" id="PF01839">
    <property type="entry name" value="FG-GAP"/>
    <property type="match status" value="1"/>
</dbReference>
<dbReference type="InterPro" id="IPR028994">
    <property type="entry name" value="Integrin_alpha_N"/>
</dbReference>
<dbReference type="InterPro" id="IPR011706">
    <property type="entry name" value="Cu-oxidase_C"/>
</dbReference>
<dbReference type="SUPFAM" id="SSF49503">
    <property type="entry name" value="Cupredoxins"/>
    <property type="match status" value="3"/>
</dbReference>
<protein>
    <recommendedName>
        <fullName evidence="3">Plastocyanin-like domain-containing protein</fullName>
    </recommendedName>
</protein>
<dbReference type="InterPro" id="IPR013517">
    <property type="entry name" value="FG-GAP"/>
</dbReference>
<name>E1YC39_9BACT</name>
<evidence type="ECO:0000256" key="1">
    <source>
        <dbReference type="ARBA" id="ARBA00022729"/>
    </source>
</evidence>
<evidence type="ECO:0000313" key="4">
    <source>
        <dbReference type="EMBL" id="CBX28133.1"/>
    </source>
</evidence>
<dbReference type="PANTHER" id="PTHR46580:SF2">
    <property type="entry name" value="MAM DOMAIN-CONTAINING PROTEIN"/>
    <property type="match status" value="1"/>
</dbReference>
<feature type="domain" description="Plastocyanin-like" evidence="3">
    <location>
        <begin position="843"/>
        <end position="917"/>
    </location>
</feature>